<evidence type="ECO:0000313" key="6">
    <source>
        <dbReference type="Proteomes" id="UP000234181"/>
    </source>
</evidence>
<dbReference type="Proteomes" id="UP000234166">
    <property type="component" value="Unassembled WGS sequence"/>
</dbReference>
<evidence type="ECO:0000313" key="5">
    <source>
        <dbReference type="Proteomes" id="UP000234166"/>
    </source>
</evidence>
<dbReference type="EMBL" id="OCYT01000075">
    <property type="protein sequence ID" value="SON78211.1"/>
    <property type="molecule type" value="Genomic_DNA"/>
</dbReference>
<dbReference type="Proteomes" id="UP000031180">
    <property type="component" value="Unassembled WGS sequence"/>
</dbReference>
<sequence>MNVKPAEVPAIVAELMAKYDTARSRAIQAQGSQFNEAAFHAWFTQQVQGPEALAATAGNLAAALMIARDYMDDHTGQHEDIAAVDAALAHYNELVALSQKKKQ</sequence>
<accession>A0AB34QDT3</accession>
<evidence type="ECO:0000313" key="4">
    <source>
        <dbReference type="Proteomes" id="UP000031180"/>
    </source>
</evidence>
<dbReference type="AlphaFoldDB" id="A0AB34QDT3"/>
<evidence type="ECO:0000313" key="3">
    <source>
        <dbReference type="EMBL" id="SON84549.1"/>
    </source>
</evidence>
<evidence type="ECO:0000313" key="2">
    <source>
        <dbReference type="EMBL" id="SON78211.1"/>
    </source>
</evidence>
<reference evidence="1" key="3">
    <citation type="submission" date="2015-04" db="EMBL/GenBank/DDBJ databases">
        <authorList>
            <person name="Harrison J.W."/>
            <person name="Aritua V."/>
            <person name="Sapp M."/>
            <person name="Smith J."/>
            <person name="Studholme D.J."/>
        </authorList>
    </citation>
    <scope>NUCLEOTIDE SEQUENCE</scope>
    <source>
        <strain evidence="1">NCPPB 1138</strain>
    </source>
</reference>
<reference evidence="1" key="1">
    <citation type="journal article" date="2015" name="Front. Microbiol.">
        <title>Genome sequencing reveals a new lineage associated with lablab bean and genetic exchange between pv. and subsp.</title>
        <authorList>
            <person name="Aritua V."/>
            <person name="Harrison J."/>
            <person name="Sapp M."/>
            <person name="Buruchara R."/>
            <person name="Smith J."/>
            <person name="Studholme D.J."/>
        </authorList>
    </citation>
    <scope>NUCLEOTIDE SEQUENCE</scope>
    <source>
        <strain evidence="1">NCPPB 1138</strain>
    </source>
</reference>
<comment type="caution">
    <text evidence="1">The sequence shown here is derived from an EMBL/GenBank/DDBJ whole genome shotgun (WGS) entry which is preliminary data.</text>
</comment>
<protein>
    <submittedName>
        <fullName evidence="1">Uncharacterized protein</fullName>
    </submittedName>
</protein>
<keyword evidence="6" id="KW-1185">Reference proteome</keyword>
<gene>
    <name evidence="1" type="ORF">RN20_18755</name>
    <name evidence="2" type="ORF">XAP6984_210005</name>
    <name evidence="3" type="ORF">XAP7430_160005</name>
</gene>
<proteinExistence type="predicted"/>
<organism evidence="1 4">
    <name type="scientific">Xanthomonas campestris pv. phaseoli</name>
    <dbReference type="NCBI Taxonomy" id="317013"/>
    <lineage>
        <taxon>Bacteria</taxon>
        <taxon>Pseudomonadati</taxon>
        <taxon>Pseudomonadota</taxon>
        <taxon>Gammaproteobacteria</taxon>
        <taxon>Lysobacterales</taxon>
        <taxon>Lysobacteraceae</taxon>
        <taxon>Xanthomonas</taxon>
    </lineage>
</organism>
<evidence type="ECO:0000313" key="1">
    <source>
        <dbReference type="EMBL" id="KHS34552.1"/>
    </source>
</evidence>
<dbReference type="Proteomes" id="UP000234181">
    <property type="component" value="Unassembled WGS sequence"/>
</dbReference>
<dbReference type="EMBL" id="OCYS01000068">
    <property type="protein sequence ID" value="SON84549.1"/>
    <property type="molecule type" value="Genomic_DNA"/>
</dbReference>
<dbReference type="KEGG" id="xph:XppCFBP6546_22950"/>
<dbReference type="EMBL" id="JWTI02000101">
    <property type="protein sequence ID" value="KHS34552.1"/>
    <property type="molecule type" value="Genomic_DNA"/>
</dbReference>
<name>A0AB34QDT3_XANCH</name>
<dbReference type="RefSeq" id="WP_039573986.1">
    <property type="nucleotide sequence ID" value="NZ_CP012049.1"/>
</dbReference>
<reference evidence="4" key="2">
    <citation type="submission" date="2015-04" db="EMBL/GenBank/DDBJ databases">
        <title>Genome sequencing of pathogens of bean.</title>
        <authorList>
            <person name="Harrison J.W."/>
            <person name="Aritua V."/>
            <person name="Sapp M."/>
            <person name="Smith J."/>
            <person name="Studholme D.J."/>
        </authorList>
    </citation>
    <scope>NUCLEOTIDE SEQUENCE [LARGE SCALE GENOMIC DNA]</scope>
    <source>
        <strain evidence="4">NCPPB 1138</strain>
    </source>
</reference>
<reference evidence="5 6" key="4">
    <citation type="submission" date="2017-10" db="EMBL/GenBank/DDBJ databases">
        <authorList>
            <person name="Regsiter A."/>
            <person name="William W."/>
        </authorList>
    </citation>
    <scope>NUCLEOTIDE SEQUENCE [LARGE SCALE GENOMIC DNA]</scope>
    <source>
        <strain evidence="2 6">CFBP6984</strain>
        <strain evidence="3 5">CFBP7430</strain>
    </source>
</reference>